<dbReference type="EMBL" id="UINC01165554">
    <property type="protein sequence ID" value="SVD67006.1"/>
    <property type="molecule type" value="Genomic_DNA"/>
</dbReference>
<sequence length="33" mass="3977">MNLVMSIIDNLQNQINIFLKFTFKTKAERRSDF</sequence>
<proteinExistence type="predicted"/>
<dbReference type="AlphaFoldDB" id="A0A382X746"/>
<accession>A0A382X746</accession>
<protein>
    <submittedName>
        <fullName evidence="1">Uncharacterized protein</fullName>
    </submittedName>
</protein>
<organism evidence="1">
    <name type="scientific">marine metagenome</name>
    <dbReference type="NCBI Taxonomy" id="408172"/>
    <lineage>
        <taxon>unclassified sequences</taxon>
        <taxon>metagenomes</taxon>
        <taxon>ecological metagenomes</taxon>
    </lineage>
</organism>
<reference evidence="1" key="1">
    <citation type="submission" date="2018-05" db="EMBL/GenBank/DDBJ databases">
        <authorList>
            <person name="Lanie J.A."/>
            <person name="Ng W.-L."/>
            <person name="Kazmierczak K.M."/>
            <person name="Andrzejewski T.M."/>
            <person name="Davidsen T.M."/>
            <person name="Wayne K.J."/>
            <person name="Tettelin H."/>
            <person name="Glass J.I."/>
            <person name="Rusch D."/>
            <person name="Podicherti R."/>
            <person name="Tsui H.-C.T."/>
            <person name="Winkler M.E."/>
        </authorList>
    </citation>
    <scope>NUCLEOTIDE SEQUENCE</scope>
</reference>
<name>A0A382X746_9ZZZZ</name>
<gene>
    <name evidence="1" type="ORF">METZ01_LOCUS419860</name>
</gene>
<evidence type="ECO:0000313" key="1">
    <source>
        <dbReference type="EMBL" id="SVD67006.1"/>
    </source>
</evidence>